<evidence type="ECO:0000313" key="3">
    <source>
        <dbReference type="Proteomes" id="UP001281447"/>
    </source>
</evidence>
<organism evidence="2 3">
    <name type="scientific">Tigheibacillus halophilus</name>
    <dbReference type="NCBI Taxonomy" id="361280"/>
    <lineage>
        <taxon>Bacteria</taxon>
        <taxon>Bacillati</taxon>
        <taxon>Bacillota</taxon>
        <taxon>Bacilli</taxon>
        <taxon>Bacillales</taxon>
        <taxon>Bacillaceae</taxon>
        <taxon>Tigheibacillus</taxon>
    </lineage>
</organism>
<feature type="transmembrane region" description="Helical" evidence="1">
    <location>
        <begin position="69"/>
        <end position="88"/>
    </location>
</feature>
<reference evidence="2 3" key="1">
    <citation type="submission" date="2023-10" db="EMBL/GenBank/DDBJ databases">
        <title>Virgibacillus halophilus 5B73C genome.</title>
        <authorList>
            <person name="Miliotis G."/>
            <person name="Sengupta P."/>
            <person name="Hameed A."/>
            <person name="Chuvochina M."/>
            <person name="Mcdonagh F."/>
            <person name="Simpson A.C."/>
            <person name="Singh N.K."/>
            <person name="Rekha P.D."/>
            <person name="Raman K."/>
            <person name="Hugenholtz P."/>
            <person name="Venkateswaran K."/>
        </authorList>
    </citation>
    <scope>NUCLEOTIDE SEQUENCE [LARGE SCALE GENOMIC DNA]</scope>
    <source>
        <strain evidence="2 3">5B73C</strain>
    </source>
</reference>
<dbReference type="RefSeq" id="WP_390358028.1">
    <property type="nucleotide sequence ID" value="NZ_JBHUIZ010000018.1"/>
</dbReference>
<name>A0ABU5C8S2_9BACI</name>
<keyword evidence="1" id="KW-1133">Transmembrane helix</keyword>
<sequence>MKYDFRKIAGWFLFILAVGFFGLQMGYLFAHARYHAEYVDNRLFYVINMLCIICAGAAILLLVKSSRKWKFVGAVMVILFVAVQSVLLTESDKQIKNISSISPDFQHVLSMKEKNGETVYFRTYYKILALPKEKLPDETTGKFKVQWLANDVAAITYQTIDDKVQQFIGTYGDRGEGVSYYYVGAEIHGQWKGKDAAVLSDEEGITVSWHGQTELFKWEQVQQYGTLAVVLHRNHEAAWTIALNDNFEIHSNAAKTPAGEITLYPADIDGGQAPVMLKQ</sequence>
<proteinExistence type="predicted"/>
<keyword evidence="1" id="KW-0472">Membrane</keyword>
<protein>
    <submittedName>
        <fullName evidence="2">Uncharacterized protein</fullName>
    </submittedName>
</protein>
<comment type="caution">
    <text evidence="2">The sequence shown here is derived from an EMBL/GenBank/DDBJ whole genome shotgun (WGS) entry which is preliminary data.</text>
</comment>
<gene>
    <name evidence="2" type="ORF">RWE15_16475</name>
</gene>
<keyword evidence="3" id="KW-1185">Reference proteome</keyword>
<keyword evidence="1" id="KW-0812">Transmembrane</keyword>
<evidence type="ECO:0000256" key="1">
    <source>
        <dbReference type="SAM" id="Phobius"/>
    </source>
</evidence>
<feature type="transmembrane region" description="Helical" evidence="1">
    <location>
        <begin position="42"/>
        <end position="62"/>
    </location>
</feature>
<dbReference type="EMBL" id="JAWDIP010000003">
    <property type="protein sequence ID" value="MDY0395723.1"/>
    <property type="molecule type" value="Genomic_DNA"/>
</dbReference>
<dbReference type="Proteomes" id="UP001281447">
    <property type="component" value="Unassembled WGS sequence"/>
</dbReference>
<accession>A0ABU5C8S2</accession>
<evidence type="ECO:0000313" key="2">
    <source>
        <dbReference type="EMBL" id="MDY0395723.1"/>
    </source>
</evidence>
<feature type="transmembrane region" description="Helical" evidence="1">
    <location>
        <begin position="12"/>
        <end position="30"/>
    </location>
</feature>